<name>A0ACC2MCI9_PERAE</name>
<keyword evidence="2" id="KW-1185">Reference proteome</keyword>
<dbReference type="Proteomes" id="UP001234297">
    <property type="component" value="Chromosome 2"/>
</dbReference>
<comment type="caution">
    <text evidence="1">The sequence shown here is derived from an EMBL/GenBank/DDBJ whole genome shotgun (WGS) entry which is preliminary data.</text>
</comment>
<proteinExistence type="predicted"/>
<protein>
    <submittedName>
        <fullName evidence="1">Uncharacterized protein</fullName>
    </submittedName>
</protein>
<evidence type="ECO:0000313" key="1">
    <source>
        <dbReference type="EMBL" id="KAJ8643328.1"/>
    </source>
</evidence>
<dbReference type="EMBL" id="CM056810">
    <property type="protein sequence ID" value="KAJ8643328.1"/>
    <property type="molecule type" value="Genomic_DNA"/>
</dbReference>
<organism evidence="1 2">
    <name type="scientific">Persea americana</name>
    <name type="common">Avocado</name>
    <dbReference type="NCBI Taxonomy" id="3435"/>
    <lineage>
        <taxon>Eukaryota</taxon>
        <taxon>Viridiplantae</taxon>
        <taxon>Streptophyta</taxon>
        <taxon>Embryophyta</taxon>
        <taxon>Tracheophyta</taxon>
        <taxon>Spermatophyta</taxon>
        <taxon>Magnoliopsida</taxon>
        <taxon>Magnoliidae</taxon>
        <taxon>Laurales</taxon>
        <taxon>Lauraceae</taxon>
        <taxon>Persea</taxon>
    </lineage>
</organism>
<accession>A0ACC2MCI9</accession>
<gene>
    <name evidence="1" type="ORF">MRB53_005076</name>
</gene>
<evidence type="ECO:0000313" key="2">
    <source>
        <dbReference type="Proteomes" id="UP001234297"/>
    </source>
</evidence>
<sequence length="67" mass="7263">MRSKGMPAQSEMRAMSFRPQLASIWSSFSTPTLSGFALGDEVDSVQQLIITIFDRIAALLIVDGAVC</sequence>
<reference evidence="1 2" key="1">
    <citation type="journal article" date="2022" name="Hortic Res">
        <title>A haplotype resolved chromosomal level avocado genome allows analysis of novel avocado genes.</title>
        <authorList>
            <person name="Nath O."/>
            <person name="Fletcher S.J."/>
            <person name="Hayward A."/>
            <person name="Shaw L.M."/>
            <person name="Masouleh A.K."/>
            <person name="Furtado A."/>
            <person name="Henry R.J."/>
            <person name="Mitter N."/>
        </authorList>
    </citation>
    <scope>NUCLEOTIDE SEQUENCE [LARGE SCALE GENOMIC DNA]</scope>
    <source>
        <strain evidence="2">cv. Hass</strain>
    </source>
</reference>